<dbReference type="OrthoDB" id="514292at2759"/>
<dbReference type="SUPFAM" id="SSF55144">
    <property type="entry name" value="LigT-like"/>
    <property type="match status" value="1"/>
</dbReference>
<dbReference type="PANTHER" id="PTHR28141">
    <property type="entry name" value="2',3'-CYCLIC-NUCLEOTIDE 3'-PHOSPHODIESTERASE"/>
    <property type="match status" value="1"/>
</dbReference>
<dbReference type="InterPro" id="IPR012386">
    <property type="entry name" value="Cyclic-nucl_3Pdiesterase"/>
</dbReference>
<sequence>MEGKGDELGWCSVWAQPSSVEEPPGLRPAMLHLRTLFQAPAFEPHVTVLGVGTQKLSLEQASLSLRAACRSLPPFTCRLTRPSCGNTFYQCVYMLVDPSHEVLQANKLVQGVFETQQSNQVYMPHMSLLYADLTADDKEKARLLVEENYGSQLCETEFLVSSLSLYSTDINDKALTSWKKVAEFPLEG</sequence>
<dbReference type="Gene3D" id="3.90.1140.10">
    <property type="entry name" value="Cyclic phosphodiesterase"/>
    <property type="match status" value="1"/>
</dbReference>
<organism evidence="1 3">
    <name type="scientific">Adiantum capillus-veneris</name>
    <name type="common">Maidenhair fern</name>
    <dbReference type="NCBI Taxonomy" id="13818"/>
    <lineage>
        <taxon>Eukaryota</taxon>
        <taxon>Viridiplantae</taxon>
        <taxon>Streptophyta</taxon>
        <taxon>Embryophyta</taxon>
        <taxon>Tracheophyta</taxon>
        <taxon>Polypodiopsida</taxon>
        <taxon>Polypodiidae</taxon>
        <taxon>Polypodiales</taxon>
        <taxon>Pteridineae</taxon>
        <taxon>Pteridaceae</taxon>
        <taxon>Vittarioideae</taxon>
        <taxon>Adiantum</taxon>
    </lineage>
</organism>
<dbReference type="EMBL" id="JABFUD020000023">
    <property type="protein sequence ID" value="KAI5061617.1"/>
    <property type="molecule type" value="Genomic_DNA"/>
</dbReference>
<gene>
    <name evidence="1" type="ORF">GOP47_0023515</name>
    <name evidence="2" type="ORF">GOP47_0024122</name>
</gene>
<dbReference type="InterPro" id="IPR009097">
    <property type="entry name" value="Cyclic_Pdiesterase"/>
</dbReference>
<dbReference type="GO" id="GO:0004113">
    <property type="term" value="F:2',3'-cyclic-nucleotide 3'-phosphodiesterase activity"/>
    <property type="evidence" value="ECO:0007669"/>
    <property type="project" value="TreeGrafter"/>
</dbReference>
<accession>A0A9D4U445</accession>
<proteinExistence type="predicted"/>
<comment type="caution">
    <text evidence="1">The sequence shown here is derived from an EMBL/GenBank/DDBJ whole genome shotgun (WGS) entry which is preliminary data.</text>
</comment>
<dbReference type="PANTHER" id="PTHR28141:SF1">
    <property type="entry name" value="2',3'-CYCLIC-NUCLEOTIDE 3'-PHOSPHODIESTERASE"/>
    <property type="match status" value="1"/>
</dbReference>
<reference evidence="1" key="1">
    <citation type="submission" date="2021-01" db="EMBL/GenBank/DDBJ databases">
        <title>Adiantum capillus-veneris genome.</title>
        <authorList>
            <person name="Fang Y."/>
            <person name="Liao Q."/>
        </authorList>
    </citation>
    <scope>NUCLEOTIDE SEQUENCE</scope>
    <source>
        <strain evidence="1">H3</strain>
        <tissue evidence="1">Leaf</tissue>
    </source>
</reference>
<dbReference type="Proteomes" id="UP000886520">
    <property type="component" value="Chromosome 23"/>
</dbReference>
<dbReference type="GO" id="GO:0009187">
    <property type="term" value="P:cyclic nucleotide metabolic process"/>
    <property type="evidence" value="ECO:0007669"/>
    <property type="project" value="TreeGrafter"/>
</dbReference>
<dbReference type="EMBL" id="JABFUD020000023">
    <property type="protein sequence ID" value="KAI5061010.1"/>
    <property type="molecule type" value="Genomic_DNA"/>
</dbReference>
<evidence type="ECO:0008006" key="4">
    <source>
        <dbReference type="Google" id="ProtNLM"/>
    </source>
</evidence>
<evidence type="ECO:0000313" key="1">
    <source>
        <dbReference type="EMBL" id="KAI5061010.1"/>
    </source>
</evidence>
<dbReference type="AlphaFoldDB" id="A0A9D4U445"/>
<evidence type="ECO:0000313" key="3">
    <source>
        <dbReference type="Proteomes" id="UP000886520"/>
    </source>
</evidence>
<name>A0A9D4U445_ADICA</name>
<evidence type="ECO:0000313" key="2">
    <source>
        <dbReference type="EMBL" id="KAI5061617.1"/>
    </source>
</evidence>
<dbReference type="Pfam" id="PF13563">
    <property type="entry name" value="2_5_RNA_ligase2"/>
    <property type="match status" value="1"/>
</dbReference>
<keyword evidence="3" id="KW-1185">Reference proteome</keyword>
<protein>
    <recommendedName>
        <fullName evidence="4">Cyclic phosphodiesterase</fullName>
    </recommendedName>
</protein>